<sequence>MNNAFKMQQIIHRDTDMLQQIMHTHFVFLERVVSDLSHRINDLQEQLNIERKERLEYQSKNPETPNVKLDNYQKQNDNRDELNLLDQKIQILHQNAYSQNDTIAQLTDVVNTNKAYLQDLLSSHKQTIETANATIMKNYETFQTKLTGELNSFKVDIEEAIKTKFKEVELFNVMVIKNQEESNSRFLELEKSLIAKIELDVQDSRIHFRNELELSNQSRRHEQTSIIGVISTMKHSITGMRQEHKLFEQKLIQQVNSKIIQFESDIRNEIKKVSRPLIVT</sequence>
<evidence type="ECO:0000313" key="3">
    <source>
        <dbReference type="EMBL" id="KAJ3262362.1"/>
    </source>
</evidence>
<dbReference type="EMBL" id="JADGKB010000002">
    <property type="protein sequence ID" value="KAJ3262336.1"/>
    <property type="molecule type" value="Genomic_DNA"/>
</dbReference>
<protein>
    <submittedName>
        <fullName evidence="2">Uncharacterized protein</fullName>
    </submittedName>
</protein>
<evidence type="ECO:0000313" key="4">
    <source>
        <dbReference type="Proteomes" id="UP001210925"/>
    </source>
</evidence>
<dbReference type="EMBL" id="JADGKB010000002">
    <property type="protein sequence ID" value="KAJ3262362.1"/>
    <property type="molecule type" value="Genomic_DNA"/>
</dbReference>
<dbReference type="AlphaFoldDB" id="A0AAD5UMS4"/>
<organism evidence="2 4">
    <name type="scientific">Boothiomyces macroporosus</name>
    <dbReference type="NCBI Taxonomy" id="261099"/>
    <lineage>
        <taxon>Eukaryota</taxon>
        <taxon>Fungi</taxon>
        <taxon>Fungi incertae sedis</taxon>
        <taxon>Chytridiomycota</taxon>
        <taxon>Chytridiomycota incertae sedis</taxon>
        <taxon>Chytridiomycetes</taxon>
        <taxon>Rhizophydiales</taxon>
        <taxon>Terramycetaceae</taxon>
        <taxon>Boothiomyces</taxon>
    </lineage>
</organism>
<evidence type="ECO:0000256" key="1">
    <source>
        <dbReference type="SAM" id="Coils"/>
    </source>
</evidence>
<keyword evidence="4" id="KW-1185">Reference proteome</keyword>
<keyword evidence="1" id="KW-0175">Coiled coil</keyword>
<accession>A0AAD5UMS4</accession>
<dbReference type="Proteomes" id="UP001210925">
    <property type="component" value="Unassembled WGS sequence"/>
</dbReference>
<proteinExistence type="predicted"/>
<feature type="coiled-coil region" evidence="1">
    <location>
        <begin position="26"/>
        <end position="60"/>
    </location>
</feature>
<gene>
    <name evidence="2" type="ORF">HK103_002750</name>
    <name evidence="3" type="ORF">HK103_002777</name>
</gene>
<name>A0AAD5UMS4_9FUNG</name>
<reference evidence="2" key="1">
    <citation type="submission" date="2020-05" db="EMBL/GenBank/DDBJ databases">
        <title>Phylogenomic resolution of chytrid fungi.</title>
        <authorList>
            <person name="Stajich J.E."/>
            <person name="Amses K."/>
            <person name="Simmons R."/>
            <person name="Seto K."/>
            <person name="Myers J."/>
            <person name="Bonds A."/>
            <person name="Quandt C.A."/>
            <person name="Barry K."/>
            <person name="Liu P."/>
            <person name="Grigoriev I."/>
            <person name="Longcore J.E."/>
            <person name="James T.Y."/>
        </authorList>
    </citation>
    <scope>NUCLEOTIDE SEQUENCE</scope>
    <source>
        <strain evidence="2">PLAUS21</strain>
    </source>
</reference>
<comment type="caution">
    <text evidence="2">The sequence shown here is derived from an EMBL/GenBank/DDBJ whole genome shotgun (WGS) entry which is preliminary data.</text>
</comment>
<evidence type="ECO:0000313" key="2">
    <source>
        <dbReference type="EMBL" id="KAJ3262336.1"/>
    </source>
</evidence>